<dbReference type="GO" id="GO:0016887">
    <property type="term" value="F:ATP hydrolysis activity"/>
    <property type="evidence" value="ECO:0007669"/>
    <property type="project" value="InterPro"/>
</dbReference>
<evidence type="ECO:0000256" key="8">
    <source>
        <dbReference type="ARBA" id="ARBA00023136"/>
    </source>
</evidence>
<keyword evidence="5 15" id="KW-0067">ATP-binding</keyword>
<evidence type="ECO:0000256" key="13">
    <source>
        <dbReference type="SAM" id="MobiDB-lite"/>
    </source>
</evidence>
<dbReference type="InterPro" id="IPR013563">
    <property type="entry name" value="Oligopep_ABC_C"/>
</dbReference>
<keyword evidence="6" id="KW-1278">Translocase</keyword>
<dbReference type="FunFam" id="3.40.50.300:FF:000016">
    <property type="entry name" value="Oligopeptide ABC transporter ATP-binding component"/>
    <property type="match status" value="1"/>
</dbReference>
<name>A0A643JU87_9EURY</name>
<dbReference type="GO" id="GO:0015413">
    <property type="term" value="F:ABC-type nickel transporter activity"/>
    <property type="evidence" value="ECO:0007669"/>
    <property type="project" value="UniProtKB-EC"/>
</dbReference>
<organism evidence="15">
    <name type="scientific">Haloferax sp. CBA1149</name>
    <dbReference type="NCBI Taxonomy" id="2650753"/>
    <lineage>
        <taxon>Archaea</taxon>
        <taxon>Methanobacteriati</taxon>
        <taxon>Methanobacteriota</taxon>
        <taxon>Stenosarchaea group</taxon>
        <taxon>Halobacteria</taxon>
        <taxon>Halobacteriales</taxon>
        <taxon>Haloferacaceae</taxon>
        <taxon>Haloferax</taxon>
    </lineage>
</organism>
<evidence type="ECO:0000259" key="14">
    <source>
        <dbReference type="PROSITE" id="PS50893"/>
    </source>
</evidence>
<keyword evidence="2" id="KW-0813">Transport</keyword>
<sequence length="354" mass="38885">MSTSEPVLEIRDLVTQFYTDEGTVKAVDGSSFDLYEGETLGIVGESGSGKSVTALSMMQLVDSPGQIVDGTIRYRGEDLLEKSESEMRSIRGNDIAMMFQDPMTSLNPVFTVGDQISRVIRTHQDVSDEEAKARTIELMEDVGIPEPTSRIDNYPHQFSGGMRQRALLAMAISCEPDVLIADEPTTALDVTIETQIFNVLDKLQEKYGMSIILITHDLGVVAGTCDRVAVAYGGRIVERAGVDDLFENPRHPYTRGLMRSIPRLTDDTDRLTPVEGDVPNLVNLPSGCSFHPRCPHATEECRKVDPELREVEPGREAACIRAKGYGSETVVEEEQTGRGRLQMTATSDGGESHE</sequence>
<dbReference type="SMART" id="SM00382">
    <property type="entry name" value="AAA"/>
    <property type="match status" value="1"/>
</dbReference>
<reference evidence="15" key="1">
    <citation type="submission" date="2019-09" db="EMBL/GenBank/DDBJ databases">
        <title>Genomic analysis of Haloferax sp. CBA1149.</title>
        <authorList>
            <person name="Roh S.W."/>
        </authorList>
    </citation>
    <scope>NUCLEOTIDE SEQUENCE</scope>
    <source>
        <strain evidence="15">CBA1149</strain>
    </source>
</reference>
<protein>
    <recommendedName>
        <fullName evidence="11">Nickel import system ATP-binding protein NikD</fullName>
        <ecNumber evidence="10">7.2.2.11</ecNumber>
    </recommendedName>
</protein>
<keyword evidence="7" id="KW-0406">Ion transport</keyword>
<dbReference type="AlphaFoldDB" id="A0A643JU87"/>
<evidence type="ECO:0000256" key="1">
    <source>
        <dbReference type="ARBA" id="ARBA00004202"/>
    </source>
</evidence>
<evidence type="ECO:0000256" key="7">
    <source>
        <dbReference type="ARBA" id="ARBA00023065"/>
    </source>
</evidence>
<dbReference type="InterPro" id="IPR003593">
    <property type="entry name" value="AAA+_ATPase"/>
</dbReference>
<comment type="subunit">
    <text evidence="9">The complex is composed of two ATP-binding proteins (NikD and NikE), two transmembrane proteins (NikB and NikC) and a solute-binding protein (NikA).</text>
</comment>
<keyword evidence="3" id="KW-1003">Cell membrane</keyword>
<dbReference type="Pfam" id="PF00005">
    <property type="entry name" value="ABC_tran"/>
    <property type="match status" value="1"/>
</dbReference>
<dbReference type="EC" id="7.2.2.11" evidence="10"/>
<keyword evidence="8" id="KW-0472">Membrane</keyword>
<comment type="caution">
    <text evidence="15">The sequence shown here is derived from an EMBL/GenBank/DDBJ whole genome shotgun (WGS) entry which is preliminary data.</text>
</comment>
<accession>A0A643JU87</accession>
<evidence type="ECO:0000256" key="12">
    <source>
        <dbReference type="ARBA" id="ARBA00048610"/>
    </source>
</evidence>
<dbReference type="Gene3D" id="3.40.50.300">
    <property type="entry name" value="P-loop containing nucleotide triphosphate hydrolases"/>
    <property type="match status" value="1"/>
</dbReference>
<feature type="region of interest" description="Disordered" evidence="13">
    <location>
        <begin position="326"/>
        <end position="354"/>
    </location>
</feature>
<dbReference type="NCBIfam" id="TIGR01727">
    <property type="entry name" value="oligo_HPY"/>
    <property type="match status" value="1"/>
</dbReference>
<evidence type="ECO:0000256" key="2">
    <source>
        <dbReference type="ARBA" id="ARBA00022448"/>
    </source>
</evidence>
<dbReference type="GO" id="GO:0015833">
    <property type="term" value="P:peptide transport"/>
    <property type="evidence" value="ECO:0007669"/>
    <property type="project" value="InterPro"/>
</dbReference>
<evidence type="ECO:0000313" key="15">
    <source>
        <dbReference type="EMBL" id="KAB1187489.1"/>
    </source>
</evidence>
<feature type="domain" description="ABC transporter" evidence="14">
    <location>
        <begin position="8"/>
        <end position="258"/>
    </location>
</feature>
<evidence type="ECO:0000256" key="9">
    <source>
        <dbReference type="ARBA" id="ARBA00038669"/>
    </source>
</evidence>
<comment type="subcellular location">
    <subcellularLocation>
        <location evidence="1">Cell membrane</location>
        <topology evidence="1">Peripheral membrane protein</topology>
    </subcellularLocation>
</comment>
<evidence type="ECO:0000256" key="4">
    <source>
        <dbReference type="ARBA" id="ARBA00022741"/>
    </source>
</evidence>
<dbReference type="InterPro" id="IPR003439">
    <property type="entry name" value="ABC_transporter-like_ATP-bd"/>
</dbReference>
<dbReference type="GO" id="GO:0005886">
    <property type="term" value="C:plasma membrane"/>
    <property type="evidence" value="ECO:0007669"/>
    <property type="project" value="UniProtKB-SubCell"/>
</dbReference>
<dbReference type="RefSeq" id="WP_151136189.1">
    <property type="nucleotide sequence ID" value="NZ_VZUS01000001.1"/>
</dbReference>
<dbReference type="GO" id="GO:0005524">
    <property type="term" value="F:ATP binding"/>
    <property type="evidence" value="ECO:0007669"/>
    <property type="project" value="UniProtKB-KW"/>
</dbReference>
<dbReference type="PANTHER" id="PTHR43297:SF13">
    <property type="entry name" value="NICKEL ABC TRANSPORTER, ATP-BINDING PROTEIN"/>
    <property type="match status" value="1"/>
</dbReference>
<dbReference type="PROSITE" id="PS00211">
    <property type="entry name" value="ABC_TRANSPORTER_1"/>
    <property type="match status" value="1"/>
</dbReference>
<dbReference type="InterPro" id="IPR050388">
    <property type="entry name" value="ABC_Ni/Peptide_Import"/>
</dbReference>
<evidence type="ECO:0000256" key="11">
    <source>
        <dbReference type="ARBA" id="ARBA00044143"/>
    </source>
</evidence>
<dbReference type="InterPro" id="IPR017871">
    <property type="entry name" value="ABC_transporter-like_CS"/>
</dbReference>
<dbReference type="PROSITE" id="PS50893">
    <property type="entry name" value="ABC_TRANSPORTER_2"/>
    <property type="match status" value="1"/>
</dbReference>
<dbReference type="EMBL" id="VZUS01000001">
    <property type="protein sequence ID" value="KAB1187489.1"/>
    <property type="molecule type" value="Genomic_DNA"/>
</dbReference>
<dbReference type="Pfam" id="PF08352">
    <property type="entry name" value="oligo_HPY"/>
    <property type="match status" value="1"/>
</dbReference>
<comment type="catalytic activity">
    <reaction evidence="12">
        <text>Ni(2+)(out) + ATP + H2O = Ni(2+)(in) + ADP + phosphate + H(+)</text>
        <dbReference type="Rhea" id="RHEA:15557"/>
        <dbReference type="ChEBI" id="CHEBI:15377"/>
        <dbReference type="ChEBI" id="CHEBI:15378"/>
        <dbReference type="ChEBI" id="CHEBI:30616"/>
        <dbReference type="ChEBI" id="CHEBI:43474"/>
        <dbReference type="ChEBI" id="CHEBI:49786"/>
        <dbReference type="ChEBI" id="CHEBI:456216"/>
        <dbReference type="EC" id="7.2.2.11"/>
    </reaction>
    <physiologicalReaction direction="left-to-right" evidence="12">
        <dbReference type="Rhea" id="RHEA:15558"/>
    </physiologicalReaction>
</comment>
<dbReference type="InterPro" id="IPR027417">
    <property type="entry name" value="P-loop_NTPase"/>
</dbReference>
<gene>
    <name evidence="15" type="ORF">Hfx1149_05365</name>
</gene>
<dbReference type="PANTHER" id="PTHR43297">
    <property type="entry name" value="OLIGOPEPTIDE TRANSPORT ATP-BINDING PROTEIN APPD"/>
    <property type="match status" value="1"/>
</dbReference>
<feature type="compositionally biased region" description="Polar residues" evidence="13">
    <location>
        <begin position="343"/>
        <end position="354"/>
    </location>
</feature>
<evidence type="ECO:0000256" key="6">
    <source>
        <dbReference type="ARBA" id="ARBA00022967"/>
    </source>
</evidence>
<keyword evidence="4" id="KW-0547">Nucleotide-binding</keyword>
<dbReference type="CDD" id="cd03257">
    <property type="entry name" value="ABC_NikE_OppD_transporters"/>
    <property type="match status" value="1"/>
</dbReference>
<dbReference type="SUPFAM" id="SSF52540">
    <property type="entry name" value="P-loop containing nucleoside triphosphate hydrolases"/>
    <property type="match status" value="1"/>
</dbReference>
<evidence type="ECO:0000256" key="10">
    <source>
        <dbReference type="ARBA" id="ARBA00039098"/>
    </source>
</evidence>
<evidence type="ECO:0000256" key="3">
    <source>
        <dbReference type="ARBA" id="ARBA00022475"/>
    </source>
</evidence>
<proteinExistence type="predicted"/>
<evidence type="ECO:0000256" key="5">
    <source>
        <dbReference type="ARBA" id="ARBA00022840"/>
    </source>
</evidence>